<dbReference type="AlphaFoldDB" id="A0A1J4TUV3"/>
<evidence type="ECO:0000313" key="2">
    <source>
        <dbReference type="EMBL" id="OIO14795.1"/>
    </source>
</evidence>
<proteinExistence type="predicted"/>
<comment type="caution">
    <text evidence="2">The sequence shown here is derived from an EMBL/GenBank/DDBJ whole genome shotgun (WGS) entry which is preliminary data.</text>
</comment>
<dbReference type="STRING" id="1805209.AUJ73_01670"/>
<sequence>MPGLTRLGVVLSTFIFVIAFLPNIVFAGVTGTPTSAPGRPTCDLCGWCNRFATPPAPSPQNWDECNLCLYEADNTEKLKSYYTIAGCIDTNTGAFVKKIISIVVGVSGGLAFLSFLYGSGMVLVSSGNPERIKSGKDILTSSLLGIILIVFSILILKIVGYDILKIPWLGG</sequence>
<organism evidence="2 3">
    <name type="scientific">Candidatus Gottesmanbacteria bacterium CG1_02_37_22</name>
    <dbReference type="NCBI Taxonomy" id="1805209"/>
    <lineage>
        <taxon>Bacteria</taxon>
        <taxon>Candidatus Gottesmaniibacteriota</taxon>
    </lineage>
</organism>
<keyword evidence="1" id="KW-1133">Transmembrane helix</keyword>
<reference evidence="2 3" key="1">
    <citation type="journal article" date="2016" name="Environ. Microbiol.">
        <title>Genomic resolution of a cold subsurface aquifer community provides metabolic insights for novel microbes adapted to high CO concentrations.</title>
        <authorList>
            <person name="Probst A.J."/>
            <person name="Castelle C.J."/>
            <person name="Singh A."/>
            <person name="Brown C.T."/>
            <person name="Anantharaman K."/>
            <person name="Sharon I."/>
            <person name="Hug L.A."/>
            <person name="Burstein D."/>
            <person name="Emerson J.B."/>
            <person name="Thomas B.C."/>
            <person name="Banfield J.F."/>
        </authorList>
    </citation>
    <scope>NUCLEOTIDE SEQUENCE [LARGE SCALE GENOMIC DNA]</scope>
    <source>
        <strain evidence="2">CG1_02_37_22</strain>
    </source>
</reference>
<accession>A0A1J4TUV3</accession>
<evidence type="ECO:0000313" key="3">
    <source>
        <dbReference type="Proteomes" id="UP000183120"/>
    </source>
</evidence>
<protein>
    <submittedName>
        <fullName evidence="2">Uncharacterized protein</fullName>
    </submittedName>
</protein>
<feature type="transmembrane region" description="Helical" evidence="1">
    <location>
        <begin position="138"/>
        <end position="159"/>
    </location>
</feature>
<evidence type="ECO:0000256" key="1">
    <source>
        <dbReference type="SAM" id="Phobius"/>
    </source>
</evidence>
<keyword evidence="1" id="KW-0812">Transmembrane</keyword>
<keyword evidence="1" id="KW-0472">Membrane</keyword>
<gene>
    <name evidence="2" type="ORF">AUJ73_01670</name>
</gene>
<feature type="transmembrane region" description="Helical" evidence="1">
    <location>
        <begin position="99"/>
        <end position="117"/>
    </location>
</feature>
<dbReference type="Proteomes" id="UP000183120">
    <property type="component" value="Unassembled WGS sequence"/>
</dbReference>
<name>A0A1J4TUV3_9BACT</name>
<dbReference type="EMBL" id="MNUY01000025">
    <property type="protein sequence ID" value="OIO14795.1"/>
    <property type="molecule type" value="Genomic_DNA"/>
</dbReference>